<accession>A0ABW7JV55</accession>
<reference evidence="1 2" key="1">
    <citation type="submission" date="2024-10" db="EMBL/GenBank/DDBJ databases">
        <authorList>
            <person name="Riesco R."/>
        </authorList>
    </citation>
    <scope>NUCLEOTIDE SEQUENCE [LARGE SCALE GENOMIC DNA]</scope>
    <source>
        <strain evidence="1 2">NCIMB 15449</strain>
    </source>
</reference>
<dbReference type="EMBL" id="JBIMSO010000136">
    <property type="protein sequence ID" value="MFH5211763.1"/>
    <property type="molecule type" value="Genomic_DNA"/>
</dbReference>
<gene>
    <name evidence="1" type="ORF">ACHIPZ_26705</name>
</gene>
<sequence>MTADPRAELLAVFDDLRALLSQPDNDFSWSSWFGADDALAEVDEISAAIRAARTAADLPKFEIRSLFVPTGPVQEVSLSSGWGERFLALADRCDAALEATS</sequence>
<protein>
    <recommendedName>
        <fullName evidence="3">CdiI immunity protein domain-containing protein</fullName>
    </recommendedName>
</protein>
<organism evidence="1 2">
    <name type="scientific">Antrihabitans spumae</name>
    <dbReference type="NCBI Taxonomy" id="3373370"/>
    <lineage>
        <taxon>Bacteria</taxon>
        <taxon>Bacillati</taxon>
        <taxon>Actinomycetota</taxon>
        <taxon>Actinomycetes</taxon>
        <taxon>Mycobacteriales</taxon>
        <taxon>Nocardiaceae</taxon>
        <taxon>Antrihabitans</taxon>
    </lineage>
</organism>
<evidence type="ECO:0000313" key="2">
    <source>
        <dbReference type="Proteomes" id="UP001609175"/>
    </source>
</evidence>
<dbReference type="RefSeq" id="WP_395118509.1">
    <property type="nucleotide sequence ID" value="NZ_JBIMSO010000136.1"/>
</dbReference>
<name>A0ABW7JV55_9NOCA</name>
<evidence type="ECO:0008006" key="3">
    <source>
        <dbReference type="Google" id="ProtNLM"/>
    </source>
</evidence>
<dbReference type="Proteomes" id="UP001609175">
    <property type="component" value="Unassembled WGS sequence"/>
</dbReference>
<evidence type="ECO:0000313" key="1">
    <source>
        <dbReference type="EMBL" id="MFH5211763.1"/>
    </source>
</evidence>
<comment type="caution">
    <text evidence="1">The sequence shown here is derived from an EMBL/GenBank/DDBJ whole genome shotgun (WGS) entry which is preliminary data.</text>
</comment>
<proteinExistence type="predicted"/>